<organism evidence="3 4">
    <name type="scientific">Alkalicoccus saliphilus</name>
    <dbReference type="NCBI Taxonomy" id="200989"/>
    <lineage>
        <taxon>Bacteria</taxon>
        <taxon>Bacillati</taxon>
        <taxon>Bacillota</taxon>
        <taxon>Bacilli</taxon>
        <taxon>Bacillales</taxon>
        <taxon>Bacillaceae</taxon>
        <taxon>Alkalicoccus</taxon>
    </lineage>
</organism>
<dbReference type="Pfam" id="PF09587">
    <property type="entry name" value="PGA_cap"/>
    <property type="match status" value="1"/>
</dbReference>
<dbReference type="Pfam" id="PF14397">
    <property type="entry name" value="ATPgrasp_ST"/>
    <property type="match status" value="1"/>
</dbReference>
<proteinExistence type="inferred from homology"/>
<feature type="domain" description="Capsule synthesis protein CapA" evidence="2">
    <location>
        <begin position="5"/>
        <end position="266"/>
    </location>
</feature>
<dbReference type="SMART" id="SM00854">
    <property type="entry name" value="PGA_cap"/>
    <property type="match status" value="1"/>
</dbReference>
<evidence type="ECO:0000313" key="3">
    <source>
        <dbReference type="EMBL" id="PTL39409.1"/>
    </source>
</evidence>
<evidence type="ECO:0000256" key="1">
    <source>
        <dbReference type="ARBA" id="ARBA00005662"/>
    </source>
</evidence>
<dbReference type="PANTHER" id="PTHR33393:SF13">
    <property type="entry name" value="PGA BIOSYNTHESIS PROTEIN CAPA"/>
    <property type="match status" value="1"/>
</dbReference>
<comment type="similarity">
    <text evidence="1">Belongs to the CapA family.</text>
</comment>
<gene>
    <name evidence="3" type="ORF">C6Y45_06155</name>
</gene>
<accession>A0A2T4U7M4</accession>
<evidence type="ECO:0000259" key="2">
    <source>
        <dbReference type="SMART" id="SM00854"/>
    </source>
</evidence>
<dbReference type="AlphaFoldDB" id="A0A2T4U7M4"/>
<dbReference type="Gene3D" id="3.60.21.10">
    <property type="match status" value="1"/>
</dbReference>
<keyword evidence="4" id="KW-1185">Reference proteome</keyword>
<evidence type="ECO:0000313" key="4">
    <source>
        <dbReference type="Proteomes" id="UP000240509"/>
    </source>
</evidence>
<dbReference type="OrthoDB" id="8736147at2"/>
<dbReference type="Proteomes" id="UP000240509">
    <property type="component" value="Unassembled WGS sequence"/>
</dbReference>
<dbReference type="InterPro" id="IPR019079">
    <property type="entry name" value="Capsule_synth_CapA"/>
</dbReference>
<dbReference type="SUPFAM" id="SSF56300">
    <property type="entry name" value="Metallo-dependent phosphatases"/>
    <property type="match status" value="1"/>
</dbReference>
<dbReference type="PANTHER" id="PTHR33393">
    <property type="entry name" value="POLYGLUTAMINE SYNTHESIS ACCESSORY PROTEIN RV0574C-RELATED"/>
    <property type="match status" value="1"/>
</dbReference>
<reference evidence="3 4" key="1">
    <citation type="submission" date="2018-03" db="EMBL/GenBank/DDBJ databases">
        <title>Alkalicoccus saliphilus sp. nov., isolated from a mineral pool.</title>
        <authorList>
            <person name="Zhao B."/>
        </authorList>
    </citation>
    <scope>NUCLEOTIDE SEQUENCE [LARGE SCALE GENOMIC DNA]</scope>
    <source>
        <strain evidence="3 4">6AG</strain>
    </source>
</reference>
<dbReference type="InterPro" id="IPR052169">
    <property type="entry name" value="CW_Biosynth-Accessory"/>
</dbReference>
<dbReference type="InterPro" id="IPR039523">
    <property type="entry name" value="RimK-rel_E_lig_ATP-grasp"/>
</dbReference>
<dbReference type="EMBL" id="PZJJ01000007">
    <property type="protein sequence ID" value="PTL39409.1"/>
    <property type="molecule type" value="Genomic_DNA"/>
</dbReference>
<dbReference type="RefSeq" id="WP_107584321.1">
    <property type="nucleotide sequence ID" value="NZ_PZJJ01000007.1"/>
</dbReference>
<name>A0A2T4U7M4_9BACI</name>
<dbReference type="InterPro" id="IPR029052">
    <property type="entry name" value="Metallo-depent_PP-like"/>
</dbReference>
<protein>
    <recommendedName>
        <fullName evidence="2">Capsule synthesis protein CapA domain-containing protein</fullName>
    </recommendedName>
</protein>
<comment type="caution">
    <text evidence="3">The sequence shown here is derived from an EMBL/GenBank/DDBJ whole genome shotgun (WGS) entry which is preliminary data.</text>
</comment>
<sequence>MKKFTLSFAGDMSIGDYYFDKKGEKVLKKRLQEHPLSFFEKVIPITSESDYFFLNLETTLLTNPKEELNENNRKNWDELQRSISLLKELGVKGVNIANDHTMNFGLEKAQFMKQSLEKQGIETVGAGNNQSEAEKPIIRTLEGDNSSRNLYILSGMRTSKQFKEQNPYFAEETKPGWNALQTNKIVKQIKKIKEKDLNSIIVVSPHWIKNDYQTFSLIEKYRDLCQNFLKAGADLVLGHGTHTISPIERNEDGIIIYSLGNYIFNSAGRFESEAAPPYGYIVNLEVKETEDEWSVEPLIYPIVTNNKSTKYKTRKVRRTEFKDIQSDILEKTSELKSSYRIKRKKNQKGQYFVTEYSDKLLAKYGSNITGNMYKKYELAELLSPVDEKFAQEVTDYWNNLSGKQVDPALHIAFQNLTGKKEVRVMPREVMKFEVIPYFNILGKLNMYADKNLYDMFFQTDRLVKAVLKRVRENYFTGDNKHLNKKEAWDHLLSQKEAVIIKPTVTNNGVGINKIHFDNNRAYIKDEEISLETLEERFGPNFVIQDVLKQHPIMAEPHPSSVNSLRMVTLRWKGKIEYLLTFARFGANNSVNDNAGTGGVCLGITDEGEFMNFAVDEHARKHETHPTSGYSFKNQVKIPNFEEYIKFAKELHEQVLHQDYISWDIVVGEDEKPILMEANFSGATWLYQLASQRSVFGDLTEEVISFVMKERRVRKGSRDRVPEHFYKKE</sequence>